<dbReference type="GO" id="GO:0005737">
    <property type="term" value="C:cytoplasm"/>
    <property type="evidence" value="ECO:0007669"/>
    <property type="project" value="TreeGrafter"/>
</dbReference>
<evidence type="ECO:0000256" key="5">
    <source>
        <dbReference type="ARBA" id="ARBA00022927"/>
    </source>
</evidence>
<dbReference type="GO" id="GO:0015031">
    <property type="term" value="P:protein transport"/>
    <property type="evidence" value="ECO:0007669"/>
    <property type="project" value="UniProtKB-KW"/>
</dbReference>
<organism evidence="12">
    <name type="scientific">Rhodosorus marinus</name>
    <dbReference type="NCBI Taxonomy" id="101924"/>
    <lineage>
        <taxon>Eukaryota</taxon>
        <taxon>Rhodophyta</taxon>
        <taxon>Stylonematophyceae</taxon>
        <taxon>Stylonematales</taxon>
        <taxon>Stylonemataceae</taxon>
        <taxon>Rhodosorus</taxon>
    </lineage>
</organism>
<protein>
    <recommendedName>
        <fullName evidence="9">mRNA export factor GLE1</fullName>
    </recommendedName>
    <alternativeName>
        <fullName evidence="10">Nucleoporin GLE1</fullName>
    </alternativeName>
</protein>
<evidence type="ECO:0000256" key="2">
    <source>
        <dbReference type="ARBA" id="ARBA00011056"/>
    </source>
</evidence>
<dbReference type="EMBL" id="HBHW01021156">
    <property type="protein sequence ID" value="CAE0048367.1"/>
    <property type="molecule type" value="Transcribed_RNA"/>
</dbReference>
<evidence type="ECO:0000256" key="8">
    <source>
        <dbReference type="ARBA" id="ARBA00023242"/>
    </source>
</evidence>
<dbReference type="GO" id="GO:0044614">
    <property type="term" value="C:nuclear pore cytoplasmic filaments"/>
    <property type="evidence" value="ECO:0007669"/>
    <property type="project" value="TreeGrafter"/>
</dbReference>
<dbReference type="InterPro" id="IPR012476">
    <property type="entry name" value="GLE1"/>
</dbReference>
<dbReference type="GO" id="GO:0016973">
    <property type="term" value="P:poly(A)+ mRNA export from nucleus"/>
    <property type="evidence" value="ECO:0007669"/>
    <property type="project" value="InterPro"/>
</dbReference>
<evidence type="ECO:0000256" key="7">
    <source>
        <dbReference type="ARBA" id="ARBA00023132"/>
    </source>
</evidence>
<evidence type="ECO:0000256" key="10">
    <source>
        <dbReference type="ARBA" id="ARBA00029983"/>
    </source>
</evidence>
<evidence type="ECO:0000256" key="4">
    <source>
        <dbReference type="ARBA" id="ARBA00022816"/>
    </source>
</evidence>
<feature type="region of interest" description="Disordered" evidence="11">
    <location>
        <begin position="46"/>
        <end position="74"/>
    </location>
</feature>
<keyword evidence="4" id="KW-0509">mRNA transport</keyword>
<evidence type="ECO:0000256" key="11">
    <source>
        <dbReference type="SAM" id="MobiDB-lite"/>
    </source>
</evidence>
<comment type="subcellular location">
    <subcellularLocation>
        <location evidence="1">Nucleus</location>
        <location evidence="1">Nuclear pore complex</location>
    </subcellularLocation>
</comment>
<gene>
    <name evidence="12" type="ORF">RMAR00112_LOCUS16356</name>
</gene>
<keyword evidence="8" id="KW-0539">Nucleus</keyword>
<dbReference type="GO" id="GO:0031369">
    <property type="term" value="F:translation initiation factor binding"/>
    <property type="evidence" value="ECO:0007669"/>
    <property type="project" value="TreeGrafter"/>
</dbReference>
<comment type="similarity">
    <text evidence="2">Belongs to the GLE1 family.</text>
</comment>
<name>A0A7S3EFS1_9RHOD</name>
<dbReference type="PANTHER" id="PTHR12960:SF0">
    <property type="entry name" value="MRNA EXPORT FACTOR GLE1"/>
    <property type="match status" value="1"/>
</dbReference>
<keyword evidence="6" id="KW-0811">Translocation</keyword>
<evidence type="ECO:0000313" key="12">
    <source>
        <dbReference type="EMBL" id="CAE0048367.1"/>
    </source>
</evidence>
<dbReference type="Pfam" id="PF07817">
    <property type="entry name" value="GLE1"/>
    <property type="match status" value="1"/>
</dbReference>
<keyword evidence="7" id="KW-0906">Nuclear pore complex</keyword>
<evidence type="ECO:0000256" key="1">
    <source>
        <dbReference type="ARBA" id="ARBA00004567"/>
    </source>
</evidence>
<proteinExistence type="inferred from homology"/>
<keyword evidence="5" id="KW-0653">Protein transport</keyword>
<accession>A0A7S3EFS1</accession>
<evidence type="ECO:0000256" key="9">
    <source>
        <dbReference type="ARBA" id="ARBA00026227"/>
    </source>
</evidence>
<sequence length="723" mass="82280">MEDLIRRADNGRSAVDRVVLSGREFETPLKRRTRLSGLLDELKDRRERLGSSPGAWSPAQAESGTLPVWKGESDSVDSKSEFRRRLAEYSARVREKVLSNASIDYERTDVQRANYIYGYRPEEDCSRVDLSSIDHVNTSISGSPREPSFLGSPSESRPPSGVVKTPSIAPLTSPPRRVSFLPAQKAPTDRSPVSLLSPTEFSKSKDGEVSLSASGSPLRTREHEPIERKRRAGIRAPDLDASSDEEEQEDVKAYNDAHERINPFVHLGGSARGKEIYTWDKSTWLEQEHSHIERIEEFVQLLRRNRTIVENELRAELSELETQAFAIKEESLRNSGPELSSKRSAALYEDWKSKRRQQDADRVGRFKQLYSERIQEQQDRQRDLQAEKEKQQKLAAEKAQKEAEDKKERERMQAARDAAQKKKQLHAARVKAKEEEYLGVIRALEEIQSKAEVFKKDSSMSKVRLQLKKGVNLNINQIAASQKQVQRISTALKSTLDEASRISPEAVAFTENLIAERLVAEGQGQVMLHVHSAFPIAAVAVFLTGQYPQLANVILGQFYKVCPYTIPRQVHRLKGQTEEEYRMAIGYLEGETTDQYYERMVGYLSLYSAIMQTDLRAFGIQNPIGIEKAWTWIAKTVNSKTRRITATLLITFLEICGYEMHRTYRLQFSKLVKLICNQLIPTFPRDSPPGPTTRIVVFGEEYARGQLDPPKGKQLPQRDLEYT</sequence>
<dbReference type="GO" id="GO:0005543">
    <property type="term" value="F:phospholipid binding"/>
    <property type="evidence" value="ECO:0007669"/>
    <property type="project" value="TreeGrafter"/>
</dbReference>
<feature type="region of interest" description="Disordered" evidence="11">
    <location>
        <begin position="137"/>
        <end position="250"/>
    </location>
</feature>
<feature type="region of interest" description="Disordered" evidence="11">
    <location>
        <begin position="377"/>
        <end position="420"/>
    </location>
</feature>
<evidence type="ECO:0000256" key="3">
    <source>
        <dbReference type="ARBA" id="ARBA00022448"/>
    </source>
</evidence>
<evidence type="ECO:0000256" key="6">
    <source>
        <dbReference type="ARBA" id="ARBA00023010"/>
    </source>
</evidence>
<dbReference type="InterPro" id="IPR038506">
    <property type="entry name" value="GLE1-like_sf"/>
</dbReference>
<dbReference type="PANTHER" id="PTHR12960">
    <property type="entry name" value="GLE-1-RELATED"/>
    <property type="match status" value="1"/>
</dbReference>
<dbReference type="AlphaFoldDB" id="A0A7S3EFS1"/>
<reference evidence="12" key="1">
    <citation type="submission" date="2021-01" db="EMBL/GenBank/DDBJ databases">
        <authorList>
            <person name="Corre E."/>
            <person name="Pelletier E."/>
            <person name="Niang G."/>
            <person name="Scheremetjew M."/>
            <person name="Finn R."/>
            <person name="Kale V."/>
            <person name="Holt S."/>
            <person name="Cochrane G."/>
            <person name="Meng A."/>
            <person name="Brown T."/>
            <person name="Cohen L."/>
        </authorList>
    </citation>
    <scope>NUCLEOTIDE SEQUENCE</scope>
    <source>
        <strain evidence="12">CCMP 769</strain>
    </source>
</reference>
<dbReference type="Gene3D" id="1.25.40.510">
    <property type="entry name" value="GLE1-like"/>
    <property type="match status" value="1"/>
</dbReference>
<keyword evidence="3" id="KW-0813">Transport</keyword>
<dbReference type="GO" id="GO:0000822">
    <property type="term" value="F:inositol hexakisphosphate binding"/>
    <property type="evidence" value="ECO:0007669"/>
    <property type="project" value="TreeGrafter"/>
</dbReference>